<dbReference type="RefSeq" id="WP_311192623.1">
    <property type="nucleotide sequence ID" value="NZ_CP115541.1"/>
</dbReference>
<keyword evidence="2" id="KW-1185">Reference proteome</keyword>
<protein>
    <recommendedName>
        <fullName evidence="3">Lipoprotein</fullName>
    </recommendedName>
</protein>
<dbReference type="PROSITE" id="PS51257">
    <property type="entry name" value="PROKAR_LIPOPROTEIN"/>
    <property type="match status" value="1"/>
</dbReference>
<name>A0ABY9YSB9_9GAMM</name>
<reference evidence="1 2" key="1">
    <citation type="submission" date="2022-12" db="EMBL/GenBank/DDBJ databases">
        <title>Two new species, Stenotrophomonas aracearum and Stenotrophomonas oahuensis, isolated from Anthurium (Araceae family) in Hawaii.</title>
        <authorList>
            <person name="Chunag S.C."/>
            <person name="Dobhal S."/>
            <person name="Alvarez A."/>
            <person name="Arif M."/>
        </authorList>
    </citation>
    <scope>NUCLEOTIDE SEQUENCE [LARGE SCALE GENOMIC DNA]</scope>
    <source>
        <strain evidence="1 2">A5586</strain>
    </source>
</reference>
<accession>A0ABY9YSB9</accession>
<evidence type="ECO:0000313" key="1">
    <source>
        <dbReference type="EMBL" id="WNH53476.1"/>
    </source>
</evidence>
<dbReference type="Proteomes" id="UP001302072">
    <property type="component" value="Chromosome"/>
</dbReference>
<proteinExistence type="predicted"/>
<evidence type="ECO:0008006" key="3">
    <source>
        <dbReference type="Google" id="ProtNLM"/>
    </source>
</evidence>
<sequence>MKKLILIAACTLALAACTDPEKERQAQEAAAAAAKAAKEEKAEGVAKQYDMAVAAQDWEKARIHGGSLLDIYKDTDVAARIEPGFAEVKAKAEAARDLRRMQGLWQYNTVPVGTKGSQISASIYSKERVDVDGSGPKPVQLVFRDHPEWKRHAYLVLQAGDFRCPQCTVKVTVDDGKPVNMAAWRPKTDEAIAMFITDQKALWKLARKGKSISIEFPVKAGGTRTAVFETGGVDASRMPGWWN</sequence>
<gene>
    <name evidence="1" type="ORF">PDM29_04130</name>
</gene>
<organism evidence="1 2">
    <name type="scientific">Stenotrophomonas oahuensis</name>
    <dbReference type="NCBI Taxonomy" id="3003271"/>
    <lineage>
        <taxon>Bacteria</taxon>
        <taxon>Pseudomonadati</taxon>
        <taxon>Pseudomonadota</taxon>
        <taxon>Gammaproteobacteria</taxon>
        <taxon>Lysobacterales</taxon>
        <taxon>Lysobacteraceae</taxon>
        <taxon>Stenotrophomonas</taxon>
    </lineage>
</organism>
<evidence type="ECO:0000313" key="2">
    <source>
        <dbReference type="Proteomes" id="UP001302072"/>
    </source>
</evidence>
<dbReference type="EMBL" id="CP115541">
    <property type="protein sequence ID" value="WNH53476.1"/>
    <property type="molecule type" value="Genomic_DNA"/>
</dbReference>